<evidence type="ECO:0000313" key="2">
    <source>
        <dbReference type="EMBL" id="THU95862.1"/>
    </source>
</evidence>
<dbReference type="EMBL" id="ML179190">
    <property type="protein sequence ID" value="THU95862.1"/>
    <property type="molecule type" value="Genomic_DNA"/>
</dbReference>
<accession>A0A4S8M1B8</accession>
<feature type="region of interest" description="Disordered" evidence="1">
    <location>
        <begin position="182"/>
        <end position="206"/>
    </location>
</feature>
<gene>
    <name evidence="2" type="ORF">K435DRAFT_859126</name>
</gene>
<sequence length="240" mass="27467">MVKDQHPQAVKEAITLVLPVWLEAFKVLFNIDPRQDVQGTKWDGIAVQIQIFKTLDTLHFLPFEMVPRSEEDEPVLDFVSAIARGGRARELFMGETSAALISSIFNYIQMTDQDEEEWANKANAFVAQEDDDLASYSVRVVGLDLLTCLMDTTHHLLKQPPPVIPSSNKPFLPQTRPSSYYAEIDRSRSRSKMRTRTGTGTKRTRSYSRRQSIAWLHSFRQLSQQLRHKAISSSDPWFTP</sequence>
<name>A0A4S8M1B8_DENBC</name>
<dbReference type="InterPro" id="IPR011989">
    <property type="entry name" value="ARM-like"/>
</dbReference>
<dbReference type="OrthoDB" id="3268616at2759"/>
<reference evidence="2 3" key="1">
    <citation type="journal article" date="2019" name="Nat. Ecol. Evol.">
        <title>Megaphylogeny resolves global patterns of mushroom evolution.</title>
        <authorList>
            <person name="Varga T."/>
            <person name="Krizsan K."/>
            <person name="Foldi C."/>
            <person name="Dima B."/>
            <person name="Sanchez-Garcia M."/>
            <person name="Sanchez-Ramirez S."/>
            <person name="Szollosi G.J."/>
            <person name="Szarkandi J.G."/>
            <person name="Papp V."/>
            <person name="Albert L."/>
            <person name="Andreopoulos W."/>
            <person name="Angelini C."/>
            <person name="Antonin V."/>
            <person name="Barry K.W."/>
            <person name="Bougher N.L."/>
            <person name="Buchanan P."/>
            <person name="Buyck B."/>
            <person name="Bense V."/>
            <person name="Catcheside P."/>
            <person name="Chovatia M."/>
            <person name="Cooper J."/>
            <person name="Damon W."/>
            <person name="Desjardin D."/>
            <person name="Finy P."/>
            <person name="Geml J."/>
            <person name="Haridas S."/>
            <person name="Hughes K."/>
            <person name="Justo A."/>
            <person name="Karasinski D."/>
            <person name="Kautmanova I."/>
            <person name="Kiss B."/>
            <person name="Kocsube S."/>
            <person name="Kotiranta H."/>
            <person name="LaButti K.M."/>
            <person name="Lechner B.E."/>
            <person name="Liimatainen K."/>
            <person name="Lipzen A."/>
            <person name="Lukacs Z."/>
            <person name="Mihaltcheva S."/>
            <person name="Morgado L.N."/>
            <person name="Niskanen T."/>
            <person name="Noordeloos M.E."/>
            <person name="Ohm R.A."/>
            <person name="Ortiz-Santana B."/>
            <person name="Ovrebo C."/>
            <person name="Racz N."/>
            <person name="Riley R."/>
            <person name="Savchenko A."/>
            <person name="Shiryaev A."/>
            <person name="Soop K."/>
            <person name="Spirin V."/>
            <person name="Szebenyi C."/>
            <person name="Tomsovsky M."/>
            <person name="Tulloss R.E."/>
            <person name="Uehling J."/>
            <person name="Grigoriev I.V."/>
            <person name="Vagvolgyi C."/>
            <person name="Papp T."/>
            <person name="Martin F.M."/>
            <person name="Miettinen O."/>
            <person name="Hibbett D.S."/>
            <person name="Nagy L.G."/>
        </authorList>
    </citation>
    <scope>NUCLEOTIDE SEQUENCE [LARGE SCALE GENOMIC DNA]</scope>
    <source>
        <strain evidence="2 3">CBS 962.96</strain>
    </source>
</reference>
<proteinExistence type="predicted"/>
<dbReference type="Gene3D" id="1.25.10.10">
    <property type="entry name" value="Leucine-rich Repeat Variant"/>
    <property type="match status" value="1"/>
</dbReference>
<dbReference type="Proteomes" id="UP000297245">
    <property type="component" value="Unassembled WGS sequence"/>
</dbReference>
<organism evidence="2 3">
    <name type="scientific">Dendrothele bispora (strain CBS 962.96)</name>
    <dbReference type="NCBI Taxonomy" id="1314807"/>
    <lineage>
        <taxon>Eukaryota</taxon>
        <taxon>Fungi</taxon>
        <taxon>Dikarya</taxon>
        <taxon>Basidiomycota</taxon>
        <taxon>Agaricomycotina</taxon>
        <taxon>Agaricomycetes</taxon>
        <taxon>Agaricomycetidae</taxon>
        <taxon>Agaricales</taxon>
        <taxon>Agaricales incertae sedis</taxon>
        <taxon>Dendrothele</taxon>
    </lineage>
</organism>
<keyword evidence="3" id="KW-1185">Reference proteome</keyword>
<dbReference type="AlphaFoldDB" id="A0A4S8M1B8"/>
<evidence type="ECO:0000313" key="3">
    <source>
        <dbReference type="Proteomes" id="UP000297245"/>
    </source>
</evidence>
<protein>
    <submittedName>
        <fullName evidence="2">Uncharacterized protein</fullName>
    </submittedName>
</protein>
<evidence type="ECO:0000256" key="1">
    <source>
        <dbReference type="SAM" id="MobiDB-lite"/>
    </source>
</evidence>